<dbReference type="CDD" id="cd01454">
    <property type="entry name" value="vWA_norD_type"/>
    <property type="match status" value="1"/>
</dbReference>
<dbReference type="PANTHER" id="PTHR41248:SF1">
    <property type="entry name" value="NORD PROTEIN"/>
    <property type="match status" value="1"/>
</dbReference>
<dbReference type="InterPro" id="IPR036465">
    <property type="entry name" value="vWFA_dom_sf"/>
</dbReference>
<feature type="compositionally biased region" description="Low complexity" evidence="1">
    <location>
        <begin position="31"/>
        <end position="45"/>
    </location>
</feature>
<feature type="domain" description="VWFA" evidence="2">
    <location>
        <begin position="591"/>
        <end position="781"/>
    </location>
</feature>
<proteinExistence type="predicted"/>
<name>A0A8J7S230_9PROT</name>
<evidence type="ECO:0000256" key="1">
    <source>
        <dbReference type="SAM" id="MobiDB-lite"/>
    </source>
</evidence>
<dbReference type="InterPro" id="IPR002035">
    <property type="entry name" value="VWF_A"/>
</dbReference>
<sequence>MAGGSAGRSGKGGYLKLVVGGGASEGGAAQGGSPATAAAGSDPTAIDPRAAGFPESHAAPWLRACRKLEGAGYGDPVVRAYRRASLACAPLVGPGAAVDLADAVSAVTIKAGREAGQGLSDAAVNAAHRAKTPQLFLSWVNLMQRLAALAPESIGAVLERTDLLLGELGVSGLDSWAMAGIRAGGNDPARRRAFFTMADPEAERWFHRETGEVAFLEVERRMRAYLASLFDVHLPLIEAPAHLPPARRRRTSFNPAMIQVPGAYPGYRGEQAVDIYRAALAHVGAHLRYSRERFPVGALKPVQVAVVSLIEDARVETLAIREFPGLLRVWLPFHIAQSTGVTTAPSLFARLARALIDPDFTDIDGWVRKGRDLFQAHQGALEDPAMSRHIGNLLGNDLGQMRVQFNAKSHIVEPPYRDDNAGLWHFDDDMMEEAESELATEAFSLREQDGDTDPPDREREEETRPDEPMGRAAPDETAAEREGWLLGRYPEYDYVSGMEREEWARVLGFDPPDGDGARADAVLARRRVEVDRISALVRSSRVSRARRMKRQPEGETLDLDACIEAMTDLRGGDSPDPRVYQTMQRRDRDLSVQVLLDVSQSTADRLPGRGDTILDMEREATLMLAHAMAAMNDPFAIAAFASNGREEVRYLPIKRFEEPFDRACRGRLFGLQAGLSTRMGAALRHGARDLAGAGTYRRLLMVVTDGEPADIDCPDATYLVEDARRAVQSIAHSGIDVFCIALGDADEQVLGRVFGRRNMARIDKISRLPEKLPLVYLRMTA</sequence>
<dbReference type="SUPFAM" id="SSF53300">
    <property type="entry name" value="vWA-like"/>
    <property type="match status" value="1"/>
</dbReference>
<dbReference type="RefSeq" id="WP_210683018.1">
    <property type="nucleotide sequence ID" value="NZ_JAGMWN010000008.1"/>
</dbReference>
<evidence type="ECO:0000313" key="4">
    <source>
        <dbReference type="Proteomes" id="UP000672602"/>
    </source>
</evidence>
<feature type="region of interest" description="Disordered" evidence="1">
    <location>
        <begin position="26"/>
        <end position="52"/>
    </location>
</feature>
<feature type="compositionally biased region" description="Basic and acidic residues" evidence="1">
    <location>
        <begin position="444"/>
        <end position="469"/>
    </location>
</feature>
<dbReference type="EMBL" id="JAGMWN010000008">
    <property type="protein sequence ID" value="MBP5858430.1"/>
    <property type="molecule type" value="Genomic_DNA"/>
</dbReference>
<evidence type="ECO:0000313" key="3">
    <source>
        <dbReference type="EMBL" id="MBP5858430.1"/>
    </source>
</evidence>
<keyword evidence="4" id="KW-1185">Reference proteome</keyword>
<dbReference type="Pfam" id="PF00092">
    <property type="entry name" value="VWA"/>
    <property type="match status" value="1"/>
</dbReference>
<dbReference type="Gene3D" id="3.40.50.410">
    <property type="entry name" value="von Willebrand factor, type A domain"/>
    <property type="match status" value="1"/>
</dbReference>
<evidence type="ECO:0000259" key="2">
    <source>
        <dbReference type="PROSITE" id="PS50234"/>
    </source>
</evidence>
<protein>
    <submittedName>
        <fullName evidence="3">VWA domain-containing protein</fullName>
    </submittedName>
</protein>
<organism evidence="3 4">
    <name type="scientific">Marivibrio halodurans</name>
    <dbReference type="NCBI Taxonomy" id="2039722"/>
    <lineage>
        <taxon>Bacteria</taxon>
        <taxon>Pseudomonadati</taxon>
        <taxon>Pseudomonadota</taxon>
        <taxon>Alphaproteobacteria</taxon>
        <taxon>Rhodospirillales</taxon>
        <taxon>Rhodospirillaceae</taxon>
        <taxon>Marivibrio</taxon>
    </lineage>
</organism>
<reference evidence="3" key="1">
    <citation type="submission" date="2021-04" db="EMBL/GenBank/DDBJ databases">
        <authorList>
            <person name="Zhang D.-C."/>
        </authorList>
    </citation>
    <scope>NUCLEOTIDE SEQUENCE</scope>
    <source>
        <strain evidence="3">CGMCC 1.15697</strain>
    </source>
</reference>
<dbReference type="PROSITE" id="PS50234">
    <property type="entry name" value="VWFA"/>
    <property type="match status" value="1"/>
</dbReference>
<dbReference type="PANTHER" id="PTHR41248">
    <property type="entry name" value="NORD PROTEIN"/>
    <property type="match status" value="1"/>
</dbReference>
<dbReference type="Proteomes" id="UP000672602">
    <property type="component" value="Unassembled WGS sequence"/>
</dbReference>
<dbReference type="InterPro" id="IPR051928">
    <property type="entry name" value="NorD/CobT"/>
</dbReference>
<gene>
    <name evidence="3" type="ORF">KAJ83_15520</name>
</gene>
<dbReference type="AlphaFoldDB" id="A0A8J7S230"/>
<accession>A0A8J7S230</accession>
<feature type="region of interest" description="Disordered" evidence="1">
    <location>
        <begin position="443"/>
        <end position="479"/>
    </location>
</feature>
<comment type="caution">
    <text evidence="3">The sequence shown here is derived from an EMBL/GenBank/DDBJ whole genome shotgun (WGS) entry which is preliminary data.</text>
</comment>
<dbReference type="SMART" id="SM00327">
    <property type="entry name" value="VWA"/>
    <property type="match status" value="1"/>
</dbReference>